<dbReference type="Proteomes" id="UP000002358">
    <property type="component" value="Chromosome 5"/>
</dbReference>
<evidence type="ECO:0000313" key="7">
    <source>
        <dbReference type="EnsemblMetazoa" id="XP_031787583"/>
    </source>
</evidence>
<dbReference type="Gene3D" id="1.10.1450.10">
    <property type="entry name" value="Tetraspanin"/>
    <property type="match status" value="1"/>
</dbReference>
<keyword evidence="3 6" id="KW-1133">Transmembrane helix</keyword>
<dbReference type="InterPro" id="IPR008952">
    <property type="entry name" value="Tetraspanin_EC2_sf"/>
</dbReference>
<evidence type="ECO:0000256" key="6">
    <source>
        <dbReference type="SAM" id="Phobius"/>
    </source>
</evidence>
<evidence type="ECO:0000256" key="2">
    <source>
        <dbReference type="ARBA" id="ARBA00022692"/>
    </source>
</evidence>
<evidence type="ECO:0008006" key="9">
    <source>
        <dbReference type="Google" id="ProtNLM"/>
    </source>
</evidence>
<evidence type="ECO:0000256" key="4">
    <source>
        <dbReference type="ARBA" id="ARBA00023136"/>
    </source>
</evidence>
<dbReference type="InterPro" id="IPR018499">
    <property type="entry name" value="Tetraspanin/Peripherin"/>
</dbReference>
<comment type="subcellular location">
    <subcellularLocation>
        <location evidence="1">Membrane</location>
        <topology evidence="1">Multi-pass membrane protein</topology>
    </subcellularLocation>
</comment>
<keyword evidence="8" id="KW-1185">Reference proteome</keyword>
<evidence type="ECO:0000313" key="8">
    <source>
        <dbReference type="Proteomes" id="UP000002358"/>
    </source>
</evidence>
<proteinExistence type="predicted"/>
<feature type="transmembrane region" description="Helical" evidence="6">
    <location>
        <begin position="66"/>
        <end position="86"/>
    </location>
</feature>
<keyword evidence="2 6" id="KW-0812">Transmembrane</keyword>
<dbReference type="EnsemblMetazoa" id="XM_031931723">
    <property type="protein sequence ID" value="XP_031787583"/>
    <property type="gene ID" value="LOC100678969"/>
</dbReference>
<sequence length="281" mass="31150">MSCQLLSICIGAKRGSLLKTQSDNNNDNKNLTRSTYFSGAIVATGSGVFLYQLHEYSLLTPTGVDGPPATLLGLGLLTCVLAWFIWQFDYSSKSQVISLAALITIVGLIEAGVGIWALVRHQETYKLPDKLVQKAVVALNDPKSEDIWHRMHVRLNCCGVNGASEDFRQHHKHVPWSCCYEPTEVEDDRKKCERGCLHPMIHRTQSTLLYVFLLALGSVVLKACIVSVAWCYAKAIMEGMERRRKEITTAAAAAARASSIEEQRNSANLSPLVEKSRMRTP</sequence>
<accession>A0A7M7QLN8</accession>
<dbReference type="RefSeq" id="XP_031787583.1">
    <property type="nucleotide sequence ID" value="XM_031931723.1"/>
</dbReference>
<feature type="transmembrane region" description="Helical" evidence="6">
    <location>
        <begin position="208"/>
        <end position="233"/>
    </location>
</feature>
<dbReference type="OrthoDB" id="6239677at2759"/>
<feature type="region of interest" description="Disordered" evidence="5">
    <location>
        <begin position="256"/>
        <end position="281"/>
    </location>
</feature>
<feature type="transmembrane region" description="Helical" evidence="6">
    <location>
        <begin position="36"/>
        <end position="54"/>
    </location>
</feature>
<feature type="transmembrane region" description="Helical" evidence="6">
    <location>
        <begin position="98"/>
        <end position="119"/>
    </location>
</feature>
<dbReference type="InParanoid" id="A0A7M7QLN8"/>
<evidence type="ECO:0000256" key="5">
    <source>
        <dbReference type="SAM" id="MobiDB-lite"/>
    </source>
</evidence>
<organism evidence="7 8">
    <name type="scientific">Nasonia vitripennis</name>
    <name type="common">Parasitic wasp</name>
    <dbReference type="NCBI Taxonomy" id="7425"/>
    <lineage>
        <taxon>Eukaryota</taxon>
        <taxon>Metazoa</taxon>
        <taxon>Ecdysozoa</taxon>
        <taxon>Arthropoda</taxon>
        <taxon>Hexapoda</taxon>
        <taxon>Insecta</taxon>
        <taxon>Pterygota</taxon>
        <taxon>Neoptera</taxon>
        <taxon>Endopterygota</taxon>
        <taxon>Hymenoptera</taxon>
        <taxon>Apocrita</taxon>
        <taxon>Proctotrupomorpha</taxon>
        <taxon>Chalcidoidea</taxon>
        <taxon>Pteromalidae</taxon>
        <taxon>Pteromalinae</taxon>
        <taxon>Nasonia</taxon>
    </lineage>
</organism>
<evidence type="ECO:0000256" key="1">
    <source>
        <dbReference type="ARBA" id="ARBA00004141"/>
    </source>
</evidence>
<evidence type="ECO:0000256" key="3">
    <source>
        <dbReference type="ARBA" id="ARBA00022989"/>
    </source>
</evidence>
<protein>
    <recommendedName>
        <fullName evidence="9">Tetraspanin</fullName>
    </recommendedName>
</protein>
<reference evidence="7" key="1">
    <citation type="submission" date="2021-01" db="UniProtKB">
        <authorList>
            <consortium name="EnsemblMetazoa"/>
        </authorList>
    </citation>
    <scope>IDENTIFICATION</scope>
</reference>
<dbReference type="KEGG" id="nvi:100678969"/>
<keyword evidence="4 6" id="KW-0472">Membrane</keyword>
<name>A0A7M7QLN8_NASVI</name>
<dbReference type="SUPFAM" id="SSF48652">
    <property type="entry name" value="Tetraspanin"/>
    <property type="match status" value="1"/>
</dbReference>
<dbReference type="CDD" id="cd03127">
    <property type="entry name" value="tetraspanin_LEL"/>
    <property type="match status" value="1"/>
</dbReference>
<dbReference type="AlphaFoldDB" id="A0A7M7QLN8"/>
<dbReference type="GO" id="GO:0016020">
    <property type="term" value="C:membrane"/>
    <property type="evidence" value="ECO:0007669"/>
    <property type="project" value="UniProtKB-SubCell"/>
</dbReference>
<dbReference type="Pfam" id="PF00335">
    <property type="entry name" value="Tetraspanin"/>
    <property type="match status" value="1"/>
</dbReference>
<dbReference type="GeneID" id="100678969"/>